<gene>
    <name evidence="9" type="ORF">GCM10010978_08560</name>
</gene>
<feature type="transmembrane region" description="Helical" evidence="8">
    <location>
        <begin position="77"/>
        <end position="104"/>
    </location>
</feature>
<keyword evidence="4 8" id="KW-0812">Transmembrane</keyword>
<evidence type="ECO:0000256" key="7">
    <source>
        <dbReference type="ARBA" id="ARBA00023136"/>
    </source>
</evidence>
<feature type="transmembrane region" description="Helical" evidence="8">
    <location>
        <begin position="238"/>
        <end position="257"/>
    </location>
</feature>
<name>A0A8J2ZR71_9BACI</name>
<keyword evidence="10" id="KW-1185">Reference proteome</keyword>
<evidence type="ECO:0000313" key="10">
    <source>
        <dbReference type="Proteomes" id="UP000602050"/>
    </source>
</evidence>
<evidence type="ECO:0000256" key="2">
    <source>
        <dbReference type="ARBA" id="ARBA00022448"/>
    </source>
</evidence>
<keyword evidence="3" id="KW-1003">Cell membrane</keyword>
<keyword evidence="5 8" id="KW-1133">Transmembrane helix</keyword>
<sequence length="452" mass="50453">MKLYNRKKNWLHQLKPVQMLFIFYFALVIISTMLLSLPISQQEGVDLPFIDVLFTAVSAVSVTGLSTISIADSLSTAGIIILAVIMQFGAVGVMAIGTMIWLILGKKIGLKERRLIMTDQNQSSIEGIVRLTKQVVFIFLFFELIGFLLLGTYFLQYFPNAKEAYLQGFFGTVSAISNGGFDITGNSLIFFQKDYFVQSANMLLIIVGAIGFPVLIEVKEYIVSKKKRKFRFSLLTKVTSTTYFLLIAIGALGIYLFDFRNYFAGLTWHENLFYALFQSVTTRSGGLATLDVSQLTEENHLFMSILMFIGASPSSAGGGIRTTTFALVVIFMITYIRGGKGIHVFRREVHEEDLVKAVTVTFMAILIFVASVFVLSIVEDFSLSQIIFEVTSAFGTVGLSLGITAELHTISKIILMMLMFIGRIGILTFLFMFAAKKPKERIRYPKERISIG</sequence>
<feature type="transmembrane region" description="Helical" evidence="8">
    <location>
        <begin position="413"/>
        <end position="435"/>
    </location>
</feature>
<feature type="transmembrane region" description="Helical" evidence="8">
    <location>
        <begin position="357"/>
        <end position="378"/>
    </location>
</feature>
<evidence type="ECO:0000256" key="3">
    <source>
        <dbReference type="ARBA" id="ARBA00022475"/>
    </source>
</evidence>
<feature type="transmembrane region" description="Helical" evidence="8">
    <location>
        <begin position="49"/>
        <end position="71"/>
    </location>
</feature>
<dbReference type="PANTHER" id="PTHR32024">
    <property type="entry name" value="TRK SYSTEM POTASSIUM UPTAKE PROTEIN TRKG-RELATED"/>
    <property type="match status" value="1"/>
</dbReference>
<proteinExistence type="predicted"/>
<evidence type="ECO:0000256" key="6">
    <source>
        <dbReference type="ARBA" id="ARBA00023065"/>
    </source>
</evidence>
<dbReference type="Pfam" id="PF02386">
    <property type="entry name" value="TrkH"/>
    <property type="match status" value="1"/>
</dbReference>
<dbReference type="InterPro" id="IPR003445">
    <property type="entry name" value="Cat_transpt"/>
</dbReference>
<keyword evidence="2" id="KW-0813">Transport</keyword>
<feature type="transmembrane region" description="Helical" evidence="8">
    <location>
        <begin position="135"/>
        <end position="155"/>
    </location>
</feature>
<dbReference type="PANTHER" id="PTHR32024:SF4">
    <property type="entry name" value="KTR SYSTEM POTASSIUM UPTAKE PROTEIN D"/>
    <property type="match status" value="1"/>
</dbReference>
<dbReference type="EMBL" id="BMEV01000011">
    <property type="protein sequence ID" value="GGH72028.1"/>
    <property type="molecule type" value="Genomic_DNA"/>
</dbReference>
<evidence type="ECO:0000256" key="4">
    <source>
        <dbReference type="ARBA" id="ARBA00022692"/>
    </source>
</evidence>
<evidence type="ECO:0000256" key="1">
    <source>
        <dbReference type="ARBA" id="ARBA00004651"/>
    </source>
</evidence>
<dbReference type="GO" id="GO:0030001">
    <property type="term" value="P:metal ion transport"/>
    <property type="evidence" value="ECO:0007669"/>
    <property type="project" value="UniProtKB-ARBA"/>
</dbReference>
<dbReference type="Proteomes" id="UP000602050">
    <property type="component" value="Unassembled WGS sequence"/>
</dbReference>
<evidence type="ECO:0000256" key="5">
    <source>
        <dbReference type="ARBA" id="ARBA00022989"/>
    </source>
</evidence>
<dbReference type="GO" id="GO:0008324">
    <property type="term" value="F:monoatomic cation transmembrane transporter activity"/>
    <property type="evidence" value="ECO:0007669"/>
    <property type="project" value="InterPro"/>
</dbReference>
<keyword evidence="6" id="KW-0406">Ion transport</keyword>
<protein>
    <submittedName>
        <fullName evidence="9">Ktr system potassium uptake protein D</fullName>
    </submittedName>
</protein>
<evidence type="ECO:0000313" key="9">
    <source>
        <dbReference type="EMBL" id="GGH72028.1"/>
    </source>
</evidence>
<keyword evidence="7 8" id="KW-0472">Membrane</keyword>
<dbReference type="GO" id="GO:0005886">
    <property type="term" value="C:plasma membrane"/>
    <property type="evidence" value="ECO:0007669"/>
    <property type="project" value="UniProtKB-SubCell"/>
</dbReference>
<evidence type="ECO:0000256" key="8">
    <source>
        <dbReference type="SAM" id="Phobius"/>
    </source>
</evidence>
<feature type="transmembrane region" description="Helical" evidence="8">
    <location>
        <begin position="316"/>
        <end position="336"/>
    </location>
</feature>
<feature type="transmembrane region" description="Helical" evidence="8">
    <location>
        <begin position="195"/>
        <end position="218"/>
    </location>
</feature>
<reference evidence="9" key="2">
    <citation type="submission" date="2020-09" db="EMBL/GenBank/DDBJ databases">
        <authorList>
            <person name="Sun Q."/>
            <person name="Zhou Y."/>
        </authorList>
    </citation>
    <scope>NUCLEOTIDE SEQUENCE</scope>
    <source>
        <strain evidence="9">CGMCC 1.12360</strain>
    </source>
</reference>
<reference evidence="9" key="1">
    <citation type="journal article" date="2014" name="Int. J. Syst. Evol. Microbiol.">
        <title>Complete genome sequence of Corynebacterium casei LMG S-19264T (=DSM 44701T), isolated from a smear-ripened cheese.</title>
        <authorList>
            <consortium name="US DOE Joint Genome Institute (JGI-PGF)"/>
            <person name="Walter F."/>
            <person name="Albersmeier A."/>
            <person name="Kalinowski J."/>
            <person name="Ruckert C."/>
        </authorList>
    </citation>
    <scope>NUCLEOTIDE SEQUENCE</scope>
    <source>
        <strain evidence="9">CGMCC 1.12360</strain>
    </source>
</reference>
<comment type="subcellular location">
    <subcellularLocation>
        <location evidence="1">Cell membrane</location>
        <topology evidence="1">Multi-pass membrane protein</topology>
    </subcellularLocation>
</comment>
<dbReference type="AlphaFoldDB" id="A0A8J2ZR71"/>
<organism evidence="9 10">
    <name type="scientific">Compostibacillus humi</name>
    <dbReference type="NCBI Taxonomy" id="1245525"/>
    <lineage>
        <taxon>Bacteria</taxon>
        <taxon>Bacillati</taxon>
        <taxon>Bacillota</taxon>
        <taxon>Bacilli</taxon>
        <taxon>Bacillales</taxon>
        <taxon>Bacillaceae</taxon>
        <taxon>Compostibacillus</taxon>
    </lineage>
</organism>
<accession>A0A8J2ZR71</accession>
<dbReference type="RefSeq" id="WP_188391141.1">
    <property type="nucleotide sequence ID" value="NZ_BMEV01000011.1"/>
</dbReference>
<comment type="caution">
    <text evidence="9">The sequence shown here is derived from an EMBL/GenBank/DDBJ whole genome shotgun (WGS) entry which is preliminary data.</text>
</comment>
<feature type="transmembrane region" description="Helical" evidence="8">
    <location>
        <begin position="20"/>
        <end position="37"/>
    </location>
</feature>